<reference evidence="1" key="1">
    <citation type="journal article" date="2014" name="Front. Microbiol.">
        <title>High frequency of phylogenetically diverse reductive dehalogenase-homologous genes in deep subseafloor sedimentary metagenomes.</title>
        <authorList>
            <person name="Kawai M."/>
            <person name="Futagami T."/>
            <person name="Toyoda A."/>
            <person name="Takaki Y."/>
            <person name="Nishi S."/>
            <person name="Hori S."/>
            <person name="Arai W."/>
            <person name="Tsubouchi T."/>
            <person name="Morono Y."/>
            <person name="Uchiyama I."/>
            <person name="Ito T."/>
            <person name="Fujiyama A."/>
            <person name="Inagaki F."/>
            <person name="Takami H."/>
        </authorList>
    </citation>
    <scope>NUCLEOTIDE SEQUENCE</scope>
    <source>
        <strain evidence="1">Expedition CK06-06</strain>
    </source>
</reference>
<organism evidence="1">
    <name type="scientific">marine sediment metagenome</name>
    <dbReference type="NCBI Taxonomy" id="412755"/>
    <lineage>
        <taxon>unclassified sequences</taxon>
        <taxon>metagenomes</taxon>
        <taxon>ecological metagenomes</taxon>
    </lineage>
</organism>
<protein>
    <submittedName>
        <fullName evidence="1">Uncharacterized protein</fullName>
    </submittedName>
</protein>
<proteinExistence type="predicted"/>
<name>X0XAF6_9ZZZZ</name>
<evidence type="ECO:0000313" key="1">
    <source>
        <dbReference type="EMBL" id="GAG40179.1"/>
    </source>
</evidence>
<dbReference type="AlphaFoldDB" id="X0XAF6"/>
<gene>
    <name evidence="1" type="ORF">S01H1_64042</name>
</gene>
<comment type="caution">
    <text evidence="1">The sequence shown here is derived from an EMBL/GenBank/DDBJ whole genome shotgun (WGS) entry which is preliminary data.</text>
</comment>
<sequence length="38" mass="4443">QLKELSVIKFTPLNMGWIKCSTVEMRNSDDLENFVAER</sequence>
<accession>X0XAF6</accession>
<dbReference type="EMBL" id="BARS01042190">
    <property type="protein sequence ID" value="GAG40179.1"/>
    <property type="molecule type" value="Genomic_DNA"/>
</dbReference>
<feature type="non-terminal residue" evidence="1">
    <location>
        <position position="1"/>
    </location>
</feature>